<dbReference type="InterPro" id="IPR012263">
    <property type="entry name" value="M_m6A_EcoRV"/>
</dbReference>
<dbReference type="Gene3D" id="1.10.1020.10">
    <property type="entry name" value="Adenine-specific Methyltransferase, Domain 2"/>
    <property type="match status" value="1"/>
</dbReference>
<comment type="similarity">
    <text evidence="1">Belongs to the N(4)/N(6)-methyltransferase family.</text>
</comment>
<dbReference type="InterPro" id="IPR012327">
    <property type="entry name" value="MeTrfase_D12"/>
</dbReference>
<dbReference type="NCBIfam" id="TIGR00571">
    <property type="entry name" value="dam"/>
    <property type="match status" value="1"/>
</dbReference>
<dbReference type="GO" id="GO:0009007">
    <property type="term" value="F:site-specific DNA-methyltransferase (adenine-specific) activity"/>
    <property type="evidence" value="ECO:0007669"/>
    <property type="project" value="UniProtKB-EC"/>
</dbReference>
<dbReference type="SUPFAM" id="SSF53335">
    <property type="entry name" value="S-adenosyl-L-methionine-dependent methyltransferases"/>
    <property type="match status" value="1"/>
</dbReference>
<gene>
    <name evidence="8" type="ORF">I3V53_13550</name>
</gene>
<evidence type="ECO:0000256" key="7">
    <source>
        <dbReference type="PIRSR" id="PIRSR000398-1"/>
    </source>
</evidence>
<feature type="binding site" evidence="7">
    <location>
        <position position="11"/>
    </location>
    <ligand>
        <name>S-adenosyl-L-methionine</name>
        <dbReference type="ChEBI" id="CHEBI:59789"/>
    </ligand>
</feature>
<dbReference type="InterPro" id="IPR029063">
    <property type="entry name" value="SAM-dependent_MTases_sf"/>
</dbReference>
<dbReference type="Gene3D" id="3.40.50.150">
    <property type="entry name" value="Vaccinia Virus protein VP39"/>
    <property type="match status" value="1"/>
</dbReference>
<reference evidence="8" key="1">
    <citation type="submission" date="2020-11" db="EMBL/GenBank/DDBJ databases">
        <title>Molecular epidemiology and genomic profiles of multidrug-resistant bacteria collected from clinical sources in South Africa.</title>
        <authorList>
            <person name="Asante J."/>
            <person name="Amoako D.G."/>
        </authorList>
    </citation>
    <scope>NUCLEOTIDE SEQUENCE</scope>
    <source>
        <strain evidence="8">C68</strain>
    </source>
</reference>
<dbReference type="GO" id="GO:0006298">
    <property type="term" value="P:mismatch repair"/>
    <property type="evidence" value="ECO:0007669"/>
    <property type="project" value="TreeGrafter"/>
</dbReference>
<evidence type="ECO:0000256" key="3">
    <source>
        <dbReference type="ARBA" id="ARBA00022603"/>
    </source>
</evidence>
<name>A0A8I1BF88_STAEP</name>
<proteinExistence type="inferred from homology"/>
<feature type="binding site" evidence="7">
    <location>
        <position position="7"/>
    </location>
    <ligand>
        <name>S-adenosyl-L-methionine</name>
        <dbReference type="ChEBI" id="CHEBI:59789"/>
    </ligand>
</feature>
<dbReference type="GO" id="GO:1904047">
    <property type="term" value="F:S-adenosyl-L-methionine binding"/>
    <property type="evidence" value="ECO:0007669"/>
    <property type="project" value="TreeGrafter"/>
</dbReference>
<evidence type="ECO:0000313" key="9">
    <source>
        <dbReference type="Proteomes" id="UP000622362"/>
    </source>
</evidence>
<protein>
    <recommendedName>
        <fullName evidence="2">site-specific DNA-methyltransferase (adenine-specific)</fullName>
        <ecNumber evidence="2">2.1.1.72</ecNumber>
    </recommendedName>
</protein>
<evidence type="ECO:0000256" key="1">
    <source>
        <dbReference type="ARBA" id="ARBA00006594"/>
    </source>
</evidence>
<dbReference type="AlphaFoldDB" id="A0A8I1BF88"/>
<dbReference type="GO" id="GO:0043565">
    <property type="term" value="F:sequence-specific DNA binding"/>
    <property type="evidence" value="ECO:0007669"/>
    <property type="project" value="TreeGrafter"/>
</dbReference>
<evidence type="ECO:0000256" key="6">
    <source>
        <dbReference type="ARBA" id="ARBA00047942"/>
    </source>
</evidence>
<evidence type="ECO:0000256" key="5">
    <source>
        <dbReference type="ARBA" id="ARBA00022691"/>
    </source>
</evidence>
<dbReference type="GO" id="GO:0009307">
    <property type="term" value="P:DNA restriction-modification system"/>
    <property type="evidence" value="ECO:0007669"/>
    <property type="project" value="InterPro"/>
</dbReference>
<dbReference type="PANTHER" id="PTHR30481:SF3">
    <property type="entry name" value="DNA ADENINE METHYLASE"/>
    <property type="match status" value="1"/>
</dbReference>
<dbReference type="GO" id="GO:0032259">
    <property type="term" value="P:methylation"/>
    <property type="evidence" value="ECO:0007669"/>
    <property type="project" value="UniProtKB-KW"/>
</dbReference>
<evidence type="ECO:0000313" key="8">
    <source>
        <dbReference type="EMBL" id="MBF9305064.1"/>
    </source>
</evidence>
<dbReference type="PIRSF" id="PIRSF000398">
    <property type="entry name" value="M_m6A_EcoRV"/>
    <property type="match status" value="1"/>
</dbReference>
<sequence>MQPFVKWAGGKRQYIKTIMEMAPENFNDYYEPFVGGGAVLFSLKHNSSHINDINTHLIHSYRTIRDNPDSLMEKLDEYDSILLNENKYKEMRELYNQHIIEEKYDISTAALFIYLNKHAFNGLFRVNKKGLFNVPWNKKEYVASYNKENIVEISRFLQSATITSTDFEIAVENVKENDFVFFDSPYAPLNPTSFIAYDKAGFTIEEHERLSNIYKSLTKKNVKCMLTNHNTELIRELYKDFKIREINVRRSINSDATKRVGKEVIITNY</sequence>
<feature type="binding site" evidence="7">
    <location>
        <position position="183"/>
    </location>
    <ligand>
        <name>S-adenosyl-L-methionine</name>
        <dbReference type="ChEBI" id="CHEBI:59789"/>
    </ligand>
</feature>
<dbReference type="EC" id="2.1.1.72" evidence="2"/>
<feature type="binding site" evidence="7">
    <location>
        <position position="52"/>
    </location>
    <ligand>
        <name>S-adenosyl-L-methionine</name>
        <dbReference type="ChEBI" id="CHEBI:59789"/>
    </ligand>
</feature>
<dbReference type="Pfam" id="PF02086">
    <property type="entry name" value="MethyltransfD12"/>
    <property type="match status" value="1"/>
</dbReference>
<dbReference type="RefSeq" id="WP_071560813.1">
    <property type="nucleotide sequence ID" value="NZ_JADPYN010000092.1"/>
</dbReference>
<dbReference type="PANTHER" id="PTHR30481">
    <property type="entry name" value="DNA ADENINE METHYLASE"/>
    <property type="match status" value="1"/>
</dbReference>
<organism evidence="8 9">
    <name type="scientific">Staphylococcus epidermidis</name>
    <dbReference type="NCBI Taxonomy" id="1282"/>
    <lineage>
        <taxon>Bacteria</taxon>
        <taxon>Bacillati</taxon>
        <taxon>Bacillota</taxon>
        <taxon>Bacilli</taxon>
        <taxon>Bacillales</taxon>
        <taxon>Staphylococcaceae</taxon>
        <taxon>Staphylococcus</taxon>
    </lineage>
</organism>
<dbReference type="InterPro" id="IPR023095">
    <property type="entry name" value="Ade_MeTrfase_dom_2"/>
</dbReference>
<keyword evidence="3 8" id="KW-0489">Methyltransferase</keyword>
<accession>A0A8I1BF88</accession>
<dbReference type="EMBL" id="JADPYN010000092">
    <property type="protein sequence ID" value="MBF9305064.1"/>
    <property type="molecule type" value="Genomic_DNA"/>
</dbReference>
<comment type="caution">
    <text evidence="8">The sequence shown here is derived from an EMBL/GenBank/DDBJ whole genome shotgun (WGS) entry which is preliminary data.</text>
</comment>
<keyword evidence="4 8" id="KW-0808">Transferase</keyword>
<dbReference type="PRINTS" id="PR00505">
    <property type="entry name" value="D12N6MTFRASE"/>
</dbReference>
<dbReference type="Proteomes" id="UP000622362">
    <property type="component" value="Unassembled WGS sequence"/>
</dbReference>
<evidence type="ECO:0000256" key="4">
    <source>
        <dbReference type="ARBA" id="ARBA00022679"/>
    </source>
</evidence>
<keyword evidence="5" id="KW-0949">S-adenosyl-L-methionine</keyword>
<evidence type="ECO:0000256" key="2">
    <source>
        <dbReference type="ARBA" id="ARBA00011900"/>
    </source>
</evidence>
<comment type="catalytic activity">
    <reaction evidence="6">
        <text>a 2'-deoxyadenosine in DNA + S-adenosyl-L-methionine = an N(6)-methyl-2'-deoxyadenosine in DNA + S-adenosyl-L-homocysteine + H(+)</text>
        <dbReference type="Rhea" id="RHEA:15197"/>
        <dbReference type="Rhea" id="RHEA-COMP:12418"/>
        <dbReference type="Rhea" id="RHEA-COMP:12419"/>
        <dbReference type="ChEBI" id="CHEBI:15378"/>
        <dbReference type="ChEBI" id="CHEBI:57856"/>
        <dbReference type="ChEBI" id="CHEBI:59789"/>
        <dbReference type="ChEBI" id="CHEBI:90615"/>
        <dbReference type="ChEBI" id="CHEBI:90616"/>
        <dbReference type="EC" id="2.1.1.72"/>
    </reaction>
</comment>